<evidence type="ECO:0000256" key="1">
    <source>
        <dbReference type="SAM" id="MobiDB-lite"/>
    </source>
</evidence>
<evidence type="ECO:0000313" key="2">
    <source>
        <dbReference type="EMBL" id="KIH47642.1"/>
    </source>
</evidence>
<reference evidence="2 3" key="1">
    <citation type="submission" date="2013-12" db="EMBL/GenBank/DDBJ databases">
        <title>Draft genome of the parsitic nematode Ancylostoma duodenale.</title>
        <authorList>
            <person name="Mitreva M."/>
        </authorList>
    </citation>
    <scope>NUCLEOTIDE SEQUENCE [LARGE SCALE GENOMIC DNA]</scope>
    <source>
        <strain evidence="2 3">Zhejiang</strain>
    </source>
</reference>
<dbReference type="AlphaFoldDB" id="A0A0C2CCP8"/>
<sequence length="63" mass="7638">MERYYSLRKPNRSQKTGPQSTGRPGKLVLHAYRNHKRKLTMAIGYRSQPFFWKFPEHRLTEIF</sequence>
<feature type="region of interest" description="Disordered" evidence="1">
    <location>
        <begin position="1"/>
        <end position="25"/>
    </location>
</feature>
<keyword evidence="3" id="KW-1185">Reference proteome</keyword>
<name>A0A0C2CCP8_9BILA</name>
<protein>
    <submittedName>
        <fullName evidence="2">Uncharacterized protein</fullName>
    </submittedName>
</protein>
<evidence type="ECO:0000313" key="3">
    <source>
        <dbReference type="Proteomes" id="UP000054047"/>
    </source>
</evidence>
<accession>A0A0C2CCP8</accession>
<dbReference type="Proteomes" id="UP000054047">
    <property type="component" value="Unassembled WGS sequence"/>
</dbReference>
<proteinExistence type="predicted"/>
<organism evidence="2 3">
    <name type="scientific">Ancylostoma duodenale</name>
    <dbReference type="NCBI Taxonomy" id="51022"/>
    <lineage>
        <taxon>Eukaryota</taxon>
        <taxon>Metazoa</taxon>
        <taxon>Ecdysozoa</taxon>
        <taxon>Nematoda</taxon>
        <taxon>Chromadorea</taxon>
        <taxon>Rhabditida</taxon>
        <taxon>Rhabditina</taxon>
        <taxon>Rhabditomorpha</taxon>
        <taxon>Strongyloidea</taxon>
        <taxon>Ancylostomatidae</taxon>
        <taxon>Ancylostomatinae</taxon>
        <taxon>Ancylostoma</taxon>
    </lineage>
</organism>
<dbReference type="EMBL" id="KN767420">
    <property type="protein sequence ID" value="KIH47642.1"/>
    <property type="molecule type" value="Genomic_DNA"/>
</dbReference>
<feature type="compositionally biased region" description="Polar residues" evidence="1">
    <location>
        <begin position="13"/>
        <end position="22"/>
    </location>
</feature>
<gene>
    <name evidence="2" type="ORF">ANCDUO_22293</name>
</gene>